<dbReference type="Gene3D" id="3.20.20.80">
    <property type="entry name" value="Glycosidases"/>
    <property type="match status" value="1"/>
</dbReference>
<sequence>MKPILLRILFRLVFIPSNSQRQRDHFQSTCLAAAMLWGTLVFAALVGNHAAAQSAAPPLLIGNDALGRSMPLPQEVRPFRSDRYVGIFYFAWMQNIPVHDISMILKQHPDAMTTSATPPWGRKKSFHFWGEPLFGYYRSDDPWVLRRHAALLSDAGVDFLVLDATNGLIYQNVVLKMMEVFEEQRLAGEHVPQITFMVNSRAKQTAERIYETFYQQARSPELWFRWQGKPLLICDPEKASDEVLEFFTLRKAHWPFKLDNTQNAWHWESTYPQVYSYDKDPSQPEQVNVSVGQNLHQDSGRVEMMSSGKARGRSFSDGKVDTREDAFLDGLNFQEQWEYALKLDPEVTFVTGWNEWIAMQLNDDESGSPVFCDQFDVENSRDVEMMKGGYGDNYYMQMSANIRRFKGMQPAPTSTDNKTIDIKGSMAQWDDVSATYRDHVHDTDPRDFDGCGRYHYTIHTGRNDFHVAKVTEDADNVYFYMQTRETISEPQDSNGMRLLIDLDIPGQQNWEGFEFLVRGGKIERCQGGWSWETVGRVVERTEGNQRHLALSKEVLDLESGSKTLGFKWIDNAQSAGDIMDTYTNGDAAPGGRFRFYYELK</sequence>
<protein>
    <submittedName>
        <fullName evidence="1">Uncharacterized protein</fullName>
    </submittedName>
</protein>
<accession>A0ABT0U868</accession>
<dbReference type="Proteomes" id="UP001202961">
    <property type="component" value="Unassembled WGS sequence"/>
</dbReference>
<reference evidence="1 2" key="1">
    <citation type="journal article" date="2022" name="Syst. Appl. Microbiol.">
        <title>Rhodopirellula aestuarii sp. nov., a novel member of the genus Rhodopirellula isolated from brackish sediments collected in the Tagus River estuary, Portugal.</title>
        <authorList>
            <person name="Vitorino I.R."/>
            <person name="Klimek D."/>
            <person name="Calusinska M."/>
            <person name="Lobo-da-Cunha A."/>
            <person name="Vasconcelos V."/>
            <person name="Lage O.M."/>
        </authorList>
    </citation>
    <scope>NUCLEOTIDE SEQUENCE [LARGE SCALE GENOMIC DNA]</scope>
    <source>
        <strain evidence="1 2">ICT_H3.1</strain>
    </source>
</reference>
<dbReference type="RefSeq" id="WP_250930716.1">
    <property type="nucleotide sequence ID" value="NZ_JAMQBK010000060.1"/>
</dbReference>
<comment type="caution">
    <text evidence="1">The sequence shown here is derived from an EMBL/GenBank/DDBJ whole genome shotgun (WGS) entry which is preliminary data.</text>
</comment>
<dbReference type="EMBL" id="JAMQBK010000060">
    <property type="protein sequence ID" value="MCM2373083.1"/>
    <property type="molecule type" value="Genomic_DNA"/>
</dbReference>
<keyword evidence="2" id="KW-1185">Reference proteome</keyword>
<evidence type="ECO:0000313" key="1">
    <source>
        <dbReference type="EMBL" id="MCM2373083.1"/>
    </source>
</evidence>
<organism evidence="1 2">
    <name type="scientific">Aporhodopirellula aestuarii</name>
    <dbReference type="NCBI Taxonomy" id="2950107"/>
    <lineage>
        <taxon>Bacteria</taxon>
        <taxon>Pseudomonadati</taxon>
        <taxon>Planctomycetota</taxon>
        <taxon>Planctomycetia</taxon>
        <taxon>Pirellulales</taxon>
        <taxon>Pirellulaceae</taxon>
        <taxon>Aporhodopirellula</taxon>
    </lineage>
</organism>
<gene>
    <name evidence="1" type="ORF">NB063_20915</name>
</gene>
<name>A0ABT0U868_9BACT</name>
<proteinExistence type="predicted"/>
<evidence type="ECO:0000313" key="2">
    <source>
        <dbReference type="Proteomes" id="UP001202961"/>
    </source>
</evidence>